<dbReference type="InterPro" id="IPR001881">
    <property type="entry name" value="EGF-like_Ca-bd_dom"/>
</dbReference>
<feature type="transmembrane region" description="Helical" evidence="14">
    <location>
        <begin position="594"/>
        <end position="614"/>
    </location>
</feature>
<dbReference type="PROSITE" id="PS50221">
    <property type="entry name" value="GAIN_B"/>
    <property type="match status" value="1"/>
</dbReference>
<keyword evidence="2" id="KW-1003">Cell membrane</keyword>
<evidence type="ECO:0000256" key="15">
    <source>
        <dbReference type="SAM" id="SignalP"/>
    </source>
</evidence>
<feature type="transmembrane region" description="Helical" evidence="14">
    <location>
        <begin position="452"/>
        <end position="475"/>
    </location>
</feature>
<dbReference type="PANTHER" id="PTHR12011">
    <property type="entry name" value="ADHESION G-PROTEIN COUPLED RECEPTOR"/>
    <property type="match status" value="1"/>
</dbReference>
<keyword evidence="3 13" id="KW-0245">EGF-like domain</keyword>
<dbReference type="PROSITE" id="PS50261">
    <property type="entry name" value="G_PROTEIN_RECEP_F2_4"/>
    <property type="match status" value="1"/>
</dbReference>
<dbReference type="Pfam" id="PF01825">
    <property type="entry name" value="GPS"/>
    <property type="match status" value="1"/>
</dbReference>
<dbReference type="PROSITE" id="PS50026">
    <property type="entry name" value="EGF_3"/>
    <property type="match status" value="2"/>
</dbReference>
<evidence type="ECO:0000259" key="18">
    <source>
        <dbReference type="PROSITE" id="PS50261"/>
    </source>
</evidence>
<feature type="transmembrane region" description="Helical" evidence="14">
    <location>
        <begin position="553"/>
        <end position="574"/>
    </location>
</feature>
<dbReference type="InterPro" id="IPR003056">
    <property type="entry name" value="GPCR_2_ADGRE2_ADGRE5"/>
</dbReference>
<dbReference type="Proteomes" id="UP000264820">
    <property type="component" value="Unplaced"/>
</dbReference>
<evidence type="ECO:0000256" key="4">
    <source>
        <dbReference type="ARBA" id="ARBA00022692"/>
    </source>
</evidence>
<evidence type="ECO:0000256" key="10">
    <source>
        <dbReference type="ARBA" id="ARBA00023136"/>
    </source>
</evidence>
<dbReference type="PRINTS" id="PR01278">
    <property type="entry name" value="CD97PROTEIN"/>
</dbReference>
<dbReference type="GO" id="GO:0007155">
    <property type="term" value="P:cell adhesion"/>
    <property type="evidence" value="ECO:0007669"/>
    <property type="project" value="UniProtKB-KW"/>
</dbReference>
<dbReference type="InterPro" id="IPR000742">
    <property type="entry name" value="EGF"/>
</dbReference>
<protein>
    <submittedName>
        <fullName evidence="19">Adhesion G protein-coupled receptor E2-like</fullName>
    </submittedName>
</protein>
<dbReference type="SMART" id="SM00181">
    <property type="entry name" value="EGF"/>
    <property type="match status" value="3"/>
</dbReference>
<dbReference type="Pfam" id="PF07645">
    <property type="entry name" value="EGF_CA"/>
    <property type="match status" value="2"/>
</dbReference>
<dbReference type="FunFam" id="2.10.25.10:FF:000038">
    <property type="entry name" value="Fibrillin 2"/>
    <property type="match status" value="1"/>
</dbReference>
<accession>A0A3Q3DGS9</accession>
<keyword evidence="4 14" id="KW-0812">Transmembrane</keyword>
<dbReference type="Gene3D" id="2.60.220.50">
    <property type="match status" value="1"/>
</dbReference>
<feature type="transmembrane region" description="Helical" evidence="14">
    <location>
        <begin position="487"/>
        <end position="506"/>
    </location>
</feature>
<dbReference type="SMART" id="SM00179">
    <property type="entry name" value="EGF_CA"/>
    <property type="match status" value="3"/>
</dbReference>
<feature type="signal peptide" evidence="15">
    <location>
        <begin position="1"/>
        <end position="19"/>
    </location>
</feature>
<dbReference type="CDD" id="cd00054">
    <property type="entry name" value="EGF_CA"/>
    <property type="match status" value="2"/>
</dbReference>
<evidence type="ECO:0000256" key="14">
    <source>
        <dbReference type="SAM" id="Phobius"/>
    </source>
</evidence>
<dbReference type="Pfam" id="PF00002">
    <property type="entry name" value="7tm_2"/>
    <property type="match status" value="1"/>
</dbReference>
<keyword evidence="7" id="KW-0106">Calcium</keyword>
<sequence>MVGWIKLLLLALYLSAMLALPDSQKCSKGFNLKKGKCIDQDECEENYPEDMGLCGKNAYCVNTIGNFYCMCEKGFQTSEGSTNFTAESSLTCKDVNECLEENICWPNATCTNTAGSYDCVSNAGFAIKSGGNNFTLPQEPRAAVCSIDETNHCGNGTCHIGTSGPYCACQDGFTNYGNKATRCTALDCDAFKDTWDLKENVAIAHNLLTQLKRKCEDLTKGEDPEDFDDPDLLWRLLLVIDQLLLTGALNENRKVSKFLDLVESALNLIGPFIDAGRIRRSYAHTELDLLNHKGAMPPQGVAILSTKPVTLNITLETVSGDPSLYPGFASVSLLSYANLETFTDGFFSGINPQANESFVINSKVVTVSVTNTNTSHLEEPVILTFSHLTRGNGRLHLCVFWNASNGNGSWSADGCTAVESNSEFTVCSCNHLSTFAVLMALYDVEATFELQVATWVGLSLSLICLLICILTFSLIRSIQSPRTTIHLHLCISLFVAALIFLVGISRTENQNACAVIAGLLHYFFLAAFCWMCLEGVQLFRMVILVFNTNFRTLYMMTGGYGVPAAIVAISALINPKGYGTQRYCWLNVDFIWSFLGPVCVIIAINIFFFLITAWKLAQKFSSLNPDLNTLQKIK</sequence>
<proteinExistence type="predicted"/>
<dbReference type="OMA" id="DKKICRD"/>
<evidence type="ECO:0000256" key="1">
    <source>
        <dbReference type="ARBA" id="ARBA00004651"/>
    </source>
</evidence>
<evidence type="ECO:0000259" key="16">
    <source>
        <dbReference type="PROSITE" id="PS50026"/>
    </source>
</evidence>
<dbReference type="PANTHER" id="PTHR12011:SF433">
    <property type="entry name" value="ADHESION G PROTEIN-COUPLED RECEPTOR E1-LIKE-RELATED"/>
    <property type="match status" value="1"/>
</dbReference>
<organism evidence="19 20">
    <name type="scientific">Hippocampus comes</name>
    <name type="common">Tiger tail seahorse</name>
    <dbReference type="NCBI Taxonomy" id="109280"/>
    <lineage>
        <taxon>Eukaryota</taxon>
        <taxon>Metazoa</taxon>
        <taxon>Chordata</taxon>
        <taxon>Craniata</taxon>
        <taxon>Vertebrata</taxon>
        <taxon>Euteleostomi</taxon>
        <taxon>Actinopterygii</taxon>
        <taxon>Neopterygii</taxon>
        <taxon>Teleostei</taxon>
        <taxon>Neoteleostei</taxon>
        <taxon>Acanthomorphata</taxon>
        <taxon>Syngnathiaria</taxon>
        <taxon>Syngnathiformes</taxon>
        <taxon>Syngnathoidei</taxon>
        <taxon>Syngnathidae</taxon>
        <taxon>Hippocampus</taxon>
    </lineage>
</organism>
<feature type="chain" id="PRO_5018645853" evidence="15">
    <location>
        <begin position="20"/>
        <end position="634"/>
    </location>
</feature>
<evidence type="ECO:0000256" key="8">
    <source>
        <dbReference type="ARBA" id="ARBA00022889"/>
    </source>
</evidence>
<dbReference type="PROSITE" id="PS00010">
    <property type="entry name" value="ASX_HYDROXYL"/>
    <property type="match status" value="1"/>
</dbReference>
<feature type="domain" description="GAIN-B" evidence="17">
    <location>
        <begin position="292"/>
        <end position="445"/>
    </location>
</feature>
<keyword evidence="20" id="KW-1185">Reference proteome</keyword>
<feature type="transmembrane region" description="Helical" evidence="14">
    <location>
        <begin position="512"/>
        <end position="533"/>
    </location>
</feature>
<dbReference type="GO" id="GO:0005509">
    <property type="term" value="F:calcium ion binding"/>
    <property type="evidence" value="ECO:0007669"/>
    <property type="project" value="InterPro"/>
</dbReference>
<dbReference type="PRINTS" id="PR00249">
    <property type="entry name" value="GPCRSECRETIN"/>
</dbReference>
<feature type="domain" description="G-protein coupled receptors family 2 profile 2" evidence="18">
    <location>
        <begin position="450"/>
        <end position="634"/>
    </location>
</feature>
<evidence type="ECO:0000256" key="3">
    <source>
        <dbReference type="ARBA" id="ARBA00022536"/>
    </source>
</evidence>
<dbReference type="InterPro" id="IPR000152">
    <property type="entry name" value="EGF-type_Asp/Asn_hydroxyl_site"/>
</dbReference>
<reference evidence="19" key="1">
    <citation type="submission" date="2025-08" db="UniProtKB">
        <authorList>
            <consortium name="Ensembl"/>
        </authorList>
    </citation>
    <scope>IDENTIFICATION</scope>
</reference>
<keyword evidence="10 14" id="KW-0472">Membrane</keyword>
<dbReference type="Gene3D" id="1.20.1070.10">
    <property type="entry name" value="Rhodopsin 7-helix transmembrane proteins"/>
    <property type="match status" value="1"/>
</dbReference>
<dbReference type="PROSITE" id="PS01187">
    <property type="entry name" value="EGF_CA"/>
    <property type="match status" value="1"/>
</dbReference>
<evidence type="ECO:0000256" key="12">
    <source>
        <dbReference type="ARBA" id="ARBA00023180"/>
    </source>
</evidence>
<keyword evidence="11" id="KW-1015">Disulfide bond</keyword>
<evidence type="ECO:0000256" key="5">
    <source>
        <dbReference type="ARBA" id="ARBA00022729"/>
    </source>
</evidence>
<evidence type="ECO:0000256" key="6">
    <source>
        <dbReference type="ARBA" id="ARBA00022737"/>
    </source>
</evidence>
<evidence type="ECO:0000256" key="9">
    <source>
        <dbReference type="ARBA" id="ARBA00022989"/>
    </source>
</evidence>
<comment type="caution">
    <text evidence="13">Lacks conserved residue(s) required for the propagation of feature annotation.</text>
</comment>
<feature type="domain" description="EGF-like" evidence="16">
    <location>
        <begin position="94"/>
        <end position="131"/>
    </location>
</feature>
<dbReference type="SMART" id="SM00303">
    <property type="entry name" value="GPS"/>
    <property type="match status" value="1"/>
</dbReference>
<evidence type="ECO:0000313" key="19">
    <source>
        <dbReference type="Ensembl" id="ENSHCOP00000011785.1"/>
    </source>
</evidence>
<dbReference type="InterPro" id="IPR017981">
    <property type="entry name" value="GPCR_2-like_7TM"/>
</dbReference>
<dbReference type="Gene3D" id="2.10.25.10">
    <property type="entry name" value="Laminin"/>
    <property type="match status" value="2"/>
</dbReference>
<feature type="domain" description="EGF-like" evidence="16">
    <location>
        <begin position="39"/>
        <end position="81"/>
    </location>
</feature>
<name>A0A3Q3DGS9_HIPCM</name>
<dbReference type="InterPro" id="IPR049883">
    <property type="entry name" value="NOTCH1_EGF-like"/>
</dbReference>
<dbReference type="InterPro" id="IPR000832">
    <property type="entry name" value="GPCR_2_secretin-like"/>
</dbReference>
<evidence type="ECO:0000256" key="2">
    <source>
        <dbReference type="ARBA" id="ARBA00022475"/>
    </source>
</evidence>
<keyword evidence="9 14" id="KW-1133">Transmembrane helix</keyword>
<reference evidence="19" key="2">
    <citation type="submission" date="2025-09" db="UniProtKB">
        <authorList>
            <consortium name="Ensembl"/>
        </authorList>
    </citation>
    <scope>IDENTIFICATION</scope>
</reference>
<dbReference type="GeneTree" id="ENSGT00940000160578"/>
<keyword evidence="8" id="KW-0130">Cell adhesion</keyword>
<evidence type="ECO:0000256" key="13">
    <source>
        <dbReference type="PROSITE-ProRule" id="PRU00076"/>
    </source>
</evidence>
<dbReference type="InterPro" id="IPR046338">
    <property type="entry name" value="GAIN_dom_sf"/>
</dbReference>
<dbReference type="InterPro" id="IPR000203">
    <property type="entry name" value="GPS"/>
</dbReference>
<dbReference type="InterPro" id="IPR057244">
    <property type="entry name" value="GAIN_B"/>
</dbReference>
<evidence type="ECO:0000259" key="17">
    <source>
        <dbReference type="PROSITE" id="PS50221"/>
    </source>
</evidence>
<dbReference type="GO" id="GO:0004930">
    <property type="term" value="F:G protein-coupled receptor activity"/>
    <property type="evidence" value="ECO:0007669"/>
    <property type="project" value="InterPro"/>
</dbReference>
<keyword evidence="5 15" id="KW-0732">Signal</keyword>
<dbReference type="GO" id="GO:0007189">
    <property type="term" value="P:adenylate cyclase-activating G protein-coupled receptor signaling pathway"/>
    <property type="evidence" value="ECO:0007669"/>
    <property type="project" value="TreeGrafter"/>
</dbReference>
<dbReference type="InterPro" id="IPR018097">
    <property type="entry name" value="EGF_Ca-bd_CS"/>
</dbReference>
<keyword evidence="6" id="KW-0677">Repeat</keyword>
<dbReference type="GO" id="GO:0030855">
    <property type="term" value="P:epithelial cell differentiation"/>
    <property type="evidence" value="ECO:0007669"/>
    <property type="project" value="UniProtKB-ARBA"/>
</dbReference>
<evidence type="ECO:0000256" key="11">
    <source>
        <dbReference type="ARBA" id="ARBA00023157"/>
    </source>
</evidence>
<dbReference type="GO" id="GO:0007166">
    <property type="term" value="P:cell surface receptor signaling pathway"/>
    <property type="evidence" value="ECO:0007669"/>
    <property type="project" value="InterPro"/>
</dbReference>
<evidence type="ECO:0000256" key="7">
    <source>
        <dbReference type="ARBA" id="ARBA00022837"/>
    </source>
</evidence>
<dbReference type="AlphaFoldDB" id="A0A3Q3DGS9"/>
<dbReference type="SUPFAM" id="SSF57196">
    <property type="entry name" value="EGF/Laminin"/>
    <property type="match status" value="2"/>
</dbReference>
<dbReference type="Ensembl" id="ENSHCOT00000018607.1">
    <property type="protein sequence ID" value="ENSHCOP00000011785.1"/>
    <property type="gene ID" value="ENSHCOG00000014669.1"/>
</dbReference>
<comment type="subcellular location">
    <subcellularLocation>
        <location evidence="1">Cell membrane</location>
        <topology evidence="1">Multi-pass membrane protein</topology>
    </subcellularLocation>
</comment>
<dbReference type="GO" id="GO:0005886">
    <property type="term" value="C:plasma membrane"/>
    <property type="evidence" value="ECO:0007669"/>
    <property type="project" value="UniProtKB-SubCell"/>
</dbReference>
<evidence type="ECO:0000313" key="20">
    <source>
        <dbReference type="Proteomes" id="UP000264820"/>
    </source>
</evidence>
<keyword evidence="12" id="KW-0325">Glycoprotein</keyword>